<dbReference type="EMBL" id="KZ678150">
    <property type="protein sequence ID" value="PSN60319.1"/>
    <property type="molecule type" value="Genomic_DNA"/>
</dbReference>
<dbReference type="SUPFAM" id="SSF50630">
    <property type="entry name" value="Acid proteases"/>
    <property type="match status" value="1"/>
</dbReference>
<dbReference type="GO" id="GO:0006508">
    <property type="term" value="P:proteolysis"/>
    <property type="evidence" value="ECO:0007669"/>
    <property type="project" value="InterPro"/>
</dbReference>
<accession>A0A2T2N4K7</accession>
<keyword evidence="3" id="KW-1185">Reference proteome</keyword>
<keyword evidence="1" id="KW-0378">Hydrolase</keyword>
<organism evidence="2 3">
    <name type="scientific">Corynespora cassiicola Philippines</name>
    <dbReference type="NCBI Taxonomy" id="1448308"/>
    <lineage>
        <taxon>Eukaryota</taxon>
        <taxon>Fungi</taxon>
        <taxon>Dikarya</taxon>
        <taxon>Ascomycota</taxon>
        <taxon>Pezizomycotina</taxon>
        <taxon>Dothideomycetes</taxon>
        <taxon>Pleosporomycetidae</taxon>
        <taxon>Pleosporales</taxon>
        <taxon>Corynesporascaceae</taxon>
        <taxon>Corynespora</taxon>
    </lineage>
</organism>
<evidence type="ECO:0000256" key="1">
    <source>
        <dbReference type="ARBA" id="ARBA00022750"/>
    </source>
</evidence>
<dbReference type="InterPro" id="IPR001969">
    <property type="entry name" value="Aspartic_peptidase_AS"/>
</dbReference>
<dbReference type="GO" id="GO:0004190">
    <property type="term" value="F:aspartic-type endopeptidase activity"/>
    <property type="evidence" value="ECO:0007669"/>
    <property type="project" value="UniProtKB-KW"/>
</dbReference>
<dbReference type="Proteomes" id="UP000240883">
    <property type="component" value="Unassembled WGS sequence"/>
</dbReference>
<keyword evidence="1" id="KW-0645">Protease</keyword>
<keyword evidence="1" id="KW-0064">Aspartyl protease</keyword>
<reference evidence="2 3" key="1">
    <citation type="journal article" date="2018" name="Front. Microbiol.">
        <title>Genome-Wide Analysis of Corynespora cassiicola Leaf Fall Disease Putative Effectors.</title>
        <authorList>
            <person name="Lopez D."/>
            <person name="Ribeiro S."/>
            <person name="Label P."/>
            <person name="Fumanal B."/>
            <person name="Venisse J.S."/>
            <person name="Kohler A."/>
            <person name="de Oliveira R.R."/>
            <person name="Labutti K."/>
            <person name="Lipzen A."/>
            <person name="Lail K."/>
            <person name="Bauer D."/>
            <person name="Ohm R.A."/>
            <person name="Barry K.W."/>
            <person name="Spatafora J."/>
            <person name="Grigoriev I.V."/>
            <person name="Martin F.M."/>
            <person name="Pujade-Renaud V."/>
        </authorList>
    </citation>
    <scope>NUCLEOTIDE SEQUENCE [LARGE SCALE GENOMIC DNA]</scope>
    <source>
        <strain evidence="2 3">Philippines</strain>
    </source>
</reference>
<dbReference type="PROSITE" id="PS00141">
    <property type="entry name" value="ASP_PROTEASE"/>
    <property type="match status" value="1"/>
</dbReference>
<protein>
    <submittedName>
        <fullName evidence="2">Uncharacterized protein</fullName>
    </submittedName>
</protein>
<name>A0A2T2N4K7_CORCC</name>
<dbReference type="OrthoDB" id="5817875at2759"/>
<proteinExistence type="predicted"/>
<gene>
    <name evidence="2" type="ORF">BS50DRAFT_626259</name>
</gene>
<evidence type="ECO:0000313" key="2">
    <source>
        <dbReference type="EMBL" id="PSN60319.1"/>
    </source>
</evidence>
<sequence length="255" mass="29204">MARSPFTYRRMRASRSSSQSSVKSFLQLNWLRSTYDVGVPNEDRTTTDDLLNLASPRSLSPTIPNEILLRDLPEWRIAEIAGTKLRAPYHQEADIDKLDPRIAYAKGISRRLLINLAVNRFDGGAYNVTFLLDTGSPITSLSPESWSVLGLPTGHKCLVNVGECRIRVEKSTPDTIFHDINLLGQDAMKELRLQHYNMYDSSIATVWFEKPEHRDSHVMIDRRLPEKVFLVRHLDNCYVRNPEGKPLKVLEIEKM</sequence>
<dbReference type="AlphaFoldDB" id="A0A2T2N4K7"/>
<dbReference type="InterPro" id="IPR021109">
    <property type="entry name" value="Peptidase_aspartic_dom_sf"/>
</dbReference>
<evidence type="ECO:0000313" key="3">
    <source>
        <dbReference type="Proteomes" id="UP000240883"/>
    </source>
</evidence>